<dbReference type="AlphaFoldDB" id="A0AAV9L6G5"/>
<accession>A0AAV9L6G5</accession>
<organism evidence="1 2">
    <name type="scientific">Solanum pinnatisectum</name>
    <name type="common">tansyleaf nightshade</name>
    <dbReference type="NCBI Taxonomy" id="50273"/>
    <lineage>
        <taxon>Eukaryota</taxon>
        <taxon>Viridiplantae</taxon>
        <taxon>Streptophyta</taxon>
        <taxon>Embryophyta</taxon>
        <taxon>Tracheophyta</taxon>
        <taxon>Spermatophyta</taxon>
        <taxon>Magnoliopsida</taxon>
        <taxon>eudicotyledons</taxon>
        <taxon>Gunneridae</taxon>
        <taxon>Pentapetalae</taxon>
        <taxon>asterids</taxon>
        <taxon>lamiids</taxon>
        <taxon>Solanales</taxon>
        <taxon>Solanaceae</taxon>
        <taxon>Solanoideae</taxon>
        <taxon>Solaneae</taxon>
        <taxon>Solanum</taxon>
    </lineage>
</organism>
<evidence type="ECO:0008006" key="3">
    <source>
        <dbReference type="Google" id="ProtNLM"/>
    </source>
</evidence>
<gene>
    <name evidence="1" type="ORF">R3W88_011534</name>
</gene>
<name>A0AAV9L6G5_9SOLN</name>
<evidence type="ECO:0000313" key="1">
    <source>
        <dbReference type="EMBL" id="KAK4721301.1"/>
    </source>
</evidence>
<protein>
    <recommendedName>
        <fullName evidence="3">DUF4283 domain-containing protein</fullName>
    </recommendedName>
</protein>
<dbReference type="EMBL" id="JAWPEI010000007">
    <property type="protein sequence ID" value="KAK4721301.1"/>
    <property type="molecule type" value="Genomic_DNA"/>
</dbReference>
<reference evidence="1 2" key="1">
    <citation type="submission" date="2023-10" db="EMBL/GenBank/DDBJ databases">
        <title>Genome-Wide Identification Analysis in wild type Solanum Pinnatisectum Reveals Some Genes Defensing Phytophthora Infestans.</title>
        <authorList>
            <person name="Sun C."/>
        </authorList>
    </citation>
    <scope>NUCLEOTIDE SEQUENCE [LARGE SCALE GENOMIC DNA]</scope>
    <source>
        <strain evidence="1">LQN</strain>
        <tissue evidence="1">Leaf</tissue>
    </source>
</reference>
<comment type="caution">
    <text evidence="1">The sequence shown here is derived from an EMBL/GenBank/DDBJ whole genome shotgun (WGS) entry which is preliminary data.</text>
</comment>
<keyword evidence="2" id="KW-1185">Reference proteome</keyword>
<dbReference type="Proteomes" id="UP001311915">
    <property type="component" value="Unassembled WGS sequence"/>
</dbReference>
<dbReference type="PANTHER" id="PTHR33240:SF15">
    <property type="entry name" value="GAG-PRO-LIKE PROTEIN"/>
    <property type="match status" value="1"/>
</dbReference>
<sequence length="102" mass="11412">MVSKAIGGHRVSFSDEELPCEGLMHNKALHITIKCWDKIVNRVLIDDDLAIIVGPANFIVEFQVMDITTSYNLLLRRPWIHMAGAVPSILHQLMSLCGTITK</sequence>
<proteinExistence type="predicted"/>
<evidence type="ECO:0000313" key="2">
    <source>
        <dbReference type="Proteomes" id="UP001311915"/>
    </source>
</evidence>
<dbReference type="PANTHER" id="PTHR33240">
    <property type="entry name" value="OS08G0508500 PROTEIN"/>
    <property type="match status" value="1"/>
</dbReference>